<sequence>MLGKDENTKEPAVSKLFNAEGKPLRVLSTSLGIALLANALFVPGGAGASGSSGEEPKLVSWSTEEVKAYFDKNVDWNIPYPEENVEETVQEGSGVVTSGGTTVINNYGGYSSGFGWDDMLLYHMLFNSGSFYSSRGWYNDRPTYYGGTRTTYKPPTYSSGSFQNKKVAGSVAKPKTSTSSTGSITRRGTSSKKGGIGGTSSGLGSGSKSSSSSSKSSAGKSSSSKSGFGG</sequence>
<dbReference type="Proteomes" id="UP000187412">
    <property type="component" value="Unassembled WGS sequence"/>
</dbReference>
<dbReference type="EMBL" id="MPTB01000015">
    <property type="protein sequence ID" value="OMD47515.1"/>
    <property type="molecule type" value="Genomic_DNA"/>
</dbReference>
<feature type="region of interest" description="Disordered" evidence="1">
    <location>
        <begin position="155"/>
        <end position="230"/>
    </location>
</feature>
<evidence type="ECO:0000313" key="3">
    <source>
        <dbReference type="Proteomes" id="UP000187412"/>
    </source>
</evidence>
<organism evidence="2 3">
    <name type="scientific">Paenibacillus borealis</name>
    <dbReference type="NCBI Taxonomy" id="160799"/>
    <lineage>
        <taxon>Bacteria</taxon>
        <taxon>Bacillati</taxon>
        <taxon>Bacillota</taxon>
        <taxon>Bacilli</taxon>
        <taxon>Bacillales</taxon>
        <taxon>Paenibacillaceae</taxon>
        <taxon>Paenibacillus</taxon>
    </lineage>
</organism>
<dbReference type="RefSeq" id="WP_076110953.1">
    <property type="nucleotide sequence ID" value="NZ_MPTB01000015.1"/>
</dbReference>
<feature type="compositionally biased region" description="Low complexity" evidence="1">
    <location>
        <begin position="206"/>
        <end position="230"/>
    </location>
</feature>
<name>A0ABX3HDC7_PAEBO</name>
<proteinExistence type="predicted"/>
<comment type="caution">
    <text evidence="2">The sequence shown here is derived from an EMBL/GenBank/DDBJ whole genome shotgun (WGS) entry which is preliminary data.</text>
</comment>
<evidence type="ECO:0000256" key="1">
    <source>
        <dbReference type="SAM" id="MobiDB-lite"/>
    </source>
</evidence>
<reference evidence="2 3" key="1">
    <citation type="submission" date="2016-10" db="EMBL/GenBank/DDBJ databases">
        <title>Paenibacillus species isolates.</title>
        <authorList>
            <person name="Beno S.M."/>
        </authorList>
    </citation>
    <scope>NUCLEOTIDE SEQUENCE [LARGE SCALE GENOMIC DNA]</scope>
    <source>
        <strain evidence="2 3">FSL H7-0744</strain>
    </source>
</reference>
<gene>
    <name evidence="2" type="ORF">BSK56_13270</name>
</gene>
<keyword evidence="3" id="KW-1185">Reference proteome</keyword>
<evidence type="ECO:0000313" key="2">
    <source>
        <dbReference type="EMBL" id="OMD47515.1"/>
    </source>
</evidence>
<protein>
    <submittedName>
        <fullName evidence="2">Uncharacterized protein</fullName>
    </submittedName>
</protein>
<feature type="compositionally biased region" description="Low complexity" evidence="1">
    <location>
        <begin position="176"/>
        <end position="193"/>
    </location>
</feature>
<accession>A0ABX3HDC7</accession>
<feature type="compositionally biased region" description="Gly residues" evidence="1">
    <location>
        <begin position="194"/>
        <end position="205"/>
    </location>
</feature>